<protein>
    <recommendedName>
        <fullName evidence="7">ESX secretion-associated protein EspG</fullName>
    </recommendedName>
</protein>
<dbReference type="GO" id="GO:0005737">
    <property type="term" value="C:cytoplasm"/>
    <property type="evidence" value="ECO:0007669"/>
    <property type="project" value="UniProtKB-SubCell"/>
</dbReference>
<name>A0A1E3RPL3_MYCFV</name>
<dbReference type="EMBL" id="MIHA01000002">
    <property type="protein sequence ID" value="ODQ91833.1"/>
    <property type="molecule type" value="Genomic_DNA"/>
</dbReference>
<proteinExistence type="inferred from homology"/>
<keyword evidence="3" id="KW-0963">Cytoplasm</keyword>
<evidence type="ECO:0000313" key="5">
    <source>
        <dbReference type="EMBL" id="ODQ91833.1"/>
    </source>
</evidence>
<dbReference type="InterPro" id="IPR025734">
    <property type="entry name" value="EspG"/>
</dbReference>
<sequence>MITDSVAPLRYDVEPWFMSGFDFRCIWEALGLDRLPFPLAYRNRQKYMREVEADRQAALARQRSELTPDRVRVMEALRYPVFLMQGFGRLGSGADERFYRLLGTIGTNGYSAVITQDPGELALFGEDVQIIGCANVDFPQVVLEALPDFAAGKQPRKDGLFADETPADFFRESSITASILLGGSASFSHGYELRNANYLTVVNLADDGAYVVHEGAETFQIVPATVSALMDAFHKVEERQMAAAQRLSTPERE</sequence>
<dbReference type="STRING" id="1776.BHQ18_02945"/>
<dbReference type="AlphaFoldDB" id="A0A1E3RPL3"/>
<comment type="caution">
    <text evidence="5">The sequence shown here is derived from an EMBL/GenBank/DDBJ whole genome shotgun (WGS) entry which is preliminary data.</text>
</comment>
<gene>
    <name evidence="5" type="ORF">BHQ18_02945</name>
</gene>
<dbReference type="OrthoDB" id="4532341at2"/>
<evidence type="ECO:0000256" key="3">
    <source>
        <dbReference type="ARBA" id="ARBA00022490"/>
    </source>
</evidence>
<comment type="subcellular location">
    <subcellularLocation>
        <location evidence="1">Cytoplasm</location>
    </subcellularLocation>
</comment>
<evidence type="ECO:0000256" key="2">
    <source>
        <dbReference type="ARBA" id="ARBA00006411"/>
    </source>
</evidence>
<organism evidence="5 6">
    <name type="scientific">Mycolicibacterium flavescens</name>
    <name type="common">Mycobacterium flavescens</name>
    <dbReference type="NCBI Taxonomy" id="1776"/>
    <lineage>
        <taxon>Bacteria</taxon>
        <taxon>Bacillati</taxon>
        <taxon>Actinomycetota</taxon>
        <taxon>Actinomycetes</taxon>
        <taxon>Mycobacteriales</taxon>
        <taxon>Mycobacteriaceae</taxon>
        <taxon>Mycolicibacterium</taxon>
    </lineage>
</organism>
<keyword evidence="6" id="KW-1185">Reference proteome</keyword>
<dbReference type="Pfam" id="PF14011">
    <property type="entry name" value="ESX-1_EspG"/>
    <property type="match status" value="1"/>
</dbReference>
<dbReference type="Proteomes" id="UP000094053">
    <property type="component" value="Unassembled WGS sequence"/>
</dbReference>
<accession>A0A1E3RPL3</accession>
<evidence type="ECO:0000256" key="1">
    <source>
        <dbReference type="ARBA" id="ARBA00004496"/>
    </source>
</evidence>
<reference evidence="6" key="1">
    <citation type="submission" date="2016-09" db="EMBL/GenBank/DDBJ databases">
        <authorList>
            <person name="Greninger A.L."/>
            <person name="Jerome K.R."/>
            <person name="Mcnair B."/>
            <person name="Wallis C."/>
            <person name="Fang F."/>
        </authorList>
    </citation>
    <scope>NUCLEOTIDE SEQUENCE [LARGE SCALE GENOMIC DNA]</scope>
    <source>
        <strain evidence="6">M6</strain>
    </source>
</reference>
<dbReference type="RefSeq" id="WP_069412090.1">
    <property type="nucleotide sequence ID" value="NZ_JACKUL010000036.1"/>
</dbReference>
<evidence type="ECO:0000256" key="4">
    <source>
        <dbReference type="ARBA" id="ARBA00023186"/>
    </source>
</evidence>
<keyword evidence="4" id="KW-0143">Chaperone</keyword>
<evidence type="ECO:0000313" key="6">
    <source>
        <dbReference type="Proteomes" id="UP000094053"/>
    </source>
</evidence>
<evidence type="ECO:0008006" key="7">
    <source>
        <dbReference type="Google" id="ProtNLM"/>
    </source>
</evidence>
<comment type="similarity">
    <text evidence="2">Belongs to the EspG family.</text>
</comment>